<dbReference type="GO" id="GO:0005506">
    <property type="term" value="F:iron ion binding"/>
    <property type="evidence" value="ECO:0007669"/>
    <property type="project" value="InterPro"/>
</dbReference>
<evidence type="ECO:0000313" key="9">
    <source>
        <dbReference type="Proteomes" id="UP001362999"/>
    </source>
</evidence>
<dbReference type="GO" id="GO:0016705">
    <property type="term" value="F:oxidoreductase activity, acting on paired donors, with incorporation or reduction of molecular oxygen"/>
    <property type="evidence" value="ECO:0007669"/>
    <property type="project" value="InterPro"/>
</dbReference>
<reference evidence="8 9" key="1">
    <citation type="journal article" date="2024" name="J Genomics">
        <title>Draft genome sequencing and assembly of Favolaschia claudopus CIRM-BRFM 2984 isolated from oak limbs.</title>
        <authorList>
            <person name="Navarro D."/>
            <person name="Drula E."/>
            <person name="Chaduli D."/>
            <person name="Cazenave R."/>
            <person name="Ahrendt S."/>
            <person name="Wang J."/>
            <person name="Lipzen A."/>
            <person name="Daum C."/>
            <person name="Barry K."/>
            <person name="Grigoriev I.V."/>
            <person name="Favel A."/>
            <person name="Rosso M.N."/>
            <person name="Martin F."/>
        </authorList>
    </citation>
    <scope>NUCLEOTIDE SEQUENCE [LARGE SCALE GENOMIC DNA]</scope>
    <source>
        <strain evidence="8 9">CIRM-BRFM 2984</strain>
    </source>
</reference>
<evidence type="ECO:0008006" key="10">
    <source>
        <dbReference type="Google" id="ProtNLM"/>
    </source>
</evidence>
<dbReference type="GO" id="GO:0004497">
    <property type="term" value="F:monooxygenase activity"/>
    <property type="evidence" value="ECO:0007669"/>
    <property type="project" value="UniProtKB-KW"/>
</dbReference>
<dbReference type="InterPro" id="IPR001128">
    <property type="entry name" value="Cyt_P450"/>
</dbReference>
<evidence type="ECO:0000256" key="5">
    <source>
        <dbReference type="ARBA" id="ARBA00023004"/>
    </source>
</evidence>
<evidence type="ECO:0000313" key="8">
    <source>
        <dbReference type="EMBL" id="KAK7028480.1"/>
    </source>
</evidence>
<comment type="caution">
    <text evidence="8">The sequence shown here is derived from an EMBL/GenBank/DDBJ whole genome shotgun (WGS) entry which is preliminary data.</text>
</comment>
<name>A0AAW0BQR7_9AGAR</name>
<keyword evidence="6" id="KW-0503">Monooxygenase</keyword>
<comment type="similarity">
    <text evidence="1">Belongs to the cytochrome P450 family.</text>
</comment>
<feature type="region of interest" description="Disordered" evidence="7">
    <location>
        <begin position="515"/>
        <end position="534"/>
    </location>
</feature>
<sequence>MPTGSQGPTKTSPYGARHSSSRCTAPSPPAATQPRAPLQPFLQIHVAVALFLLPFRPPATQLSASAQNLPHVSASTKSIPVGGRRLKINATSSEALGRASALPRSSQTLEGFVGAIVDTAFHVGVVHVDDGERLEVVDHGGHTSVTSLPVIPIAGALSSIQPPPTNYRIHGGCCGLQLKTRVVTSSEIYPDFLRNYERLLNKHGHMVHASYLGKSESAYLTDDPELLIKGDSVNAFFWGFRAAGQTIGEVAVGMDLKMLDSADSQIANIFKLIGGTLSIAQTLFRKGSVYRALRNPERRQQKIIEVQVISFLDTQSERILHESQRDMPIDEAVVSTSSLGFYLTFCSSSKRCSGCIILLFNLHARRTKVWALTQLKSVKGFLIIPCELDLITPGGYLVPKGRQVTVALHSVMINPERKDPLTFDSERWGTEKVRKRHKYAYIPFAAGGRGCIGFNFGLQEIKGCPLTRRAQFPNRELHGRRIPGFRVYSLHLHLRLMLKRVVHLLQPKKMDANPAGLGGNRISAATAPHGGADA</sequence>
<dbReference type="SUPFAM" id="SSF48264">
    <property type="entry name" value="Cytochrome P450"/>
    <property type="match status" value="1"/>
</dbReference>
<dbReference type="EMBL" id="JAWWNJ010000028">
    <property type="protein sequence ID" value="KAK7028480.1"/>
    <property type="molecule type" value="Genomic_DNA"/>
</dbReference>
<proteinExistence type="inferred from homology"/>
<gene>
    <name evidence="8" type="ORF">R3P38DRAFT_3190073</name>
</gene>
<keyword evidence="2" id="KW-0349">Heme</keyword>
<keyword evidence="5" id="KW-0408">Iron</keyword>
<keyword evidence="9" id="KW-1185">Reference proteome</keyword>
<keyword evidence="3" id="KW-0479">Metal-binding</keyword>
<dbReference type="GO" id="GO:0020037">
    <property type="term" value="F:heme binding"/>
    <property type="evidence" value="ECO:0007669"/>
    <property type="project" value="InterPro"/>
</dbReference>
<accession>A0AAW0BQR7</accession>
<dbReference type="PANTHER" id="PTHR24291">
    <property type="entry name" value="CYTOCHROME P450 FAMILY 4"/>
    <property type="match status" value="1"/>
</dbReference>
<dbReference type="InterPro" id="IPR050196">
    <property type="entry name" value="Cytochrome_P450_Monoox"/>
</dbReference>
<evidence type="ECO:0000256" key="6">
    <source>
        <dbReference type="ARBA" id="ARBA00023033"/>
    </source>
</evidence>
<evidence type="ECO:0000256" key="2">
    <source>
        <dbReference type="ARBA" id="ARBA00022617"/>
    </source>
</evidence>
<evidence type="ECO:0000256" key="4">
    <source>
        <dbReference type="ARBA" id="ARBA00023002"/>
    </source>
</evidence>
<organism evidence="8 9">
    <name type="scientific">Favolaschia claudopus</name>
    <dbReference type="NCBI Taxonomy" id="2862362"/>
    <lineage>
        <taxon>Eukaryota</taxon>
        <taxon>Fungi</taxon>
        <taxon>Dikarya</taxon>
        <taxon>Basidiomycota</taxon>
        <taxon>Agaricomycotina</taxon>
        <taxon>Agaricomycetes</taxon>
        <taxon>Agaricomycetidae</taxon>
        <taxon>Agaricales</taxon>
        <taxon>Marasmiineae</taxon>
        <taxon>Mycenaceae</taxon>
        <taxon>Favolaschia</taxon>
    </lineage>
</organism>
<dbReference type="AlphaFoldDB" id="A0AAW0BQR7"/>
<keyword evidence="4" id="KW-0560">Oxidoreductase</keyword>
<dbReference type="Pfam" id="PF00067">
    <property type="entry name" value="p450"/>
    <property type="match status" value="1"/>
</dbReference>
<evidence type="ECO:0000256" key="3">
    <source>
        <dbReference type="ARBA" id="ARBA00022723"/>
    </source>
</evidence>
<dbReference type="Gene3D" id="1.10.630.10">
    <property type="entry name" value="Cytochrome P450"/>
    <property type="match status" value="1"/>
</dbReference>
<feature type="compositionally biased region" description="Polar residues" evidence="7">
    <location>
        <begin position="1"/>
        <end position="12"/>
    </location>
</feature>
<feature type="region of interest" description="Disordered" evidence="7">
    <location>
        <begin position="1"/>
        <end position="35"/>
    </location>
</feature>
<protein>
    <recommendedName>
        <fullName evidence="10">Cytochrome P450</fullName>
    </recommendedName>
</protein>
<dbReference type="PANTHER" id="PTHR24291:SF50">
    <property type="entry name" value="BIFUNCTIONAL ALBAFLAVENONE MONOOXYGENASE_TERPENE SYNTHASE"/>
    <property type="match status" value="1"/>
</dbReference>
<dbReference type="Proteomes" id="UP001362999">
    <property type="component" value="Unassembled WGS sequence"/>
</dbReference>
<dbReference type="InterPro" id="IPR036396">
    <property type="entry name" value="Cyt_P450_sf"/>
</dbReference>
<evidence type="ECO:0000256" key="7">
    <source>
        <dbReference type="SAM" id="MobiDB-lite"/>
    </source>
</evidence>
<evidence type="ECO:0000256" key="1">
    <source>
        <dbReference type="ARBA" id="ARBA00010617"/>
    </source>
</evidence>